<comment type="caution">
    <text evidence="2">The sequence shown here is derived from an EMBL/GenBank/DDBJ whole genome shotgun (WGS) entry which is preliminary data.</text>
</comment>
<organism evidence="2 3">
    <name type="scientific">Cudoniella acicularis</name>
    <dbReference type="NCBI Taxonomy" id="354080"/>
    <lineage>
        <taxon>Eukaryota</taxon>
        <taxon>Fungi</taxon>
        <taxon>Dikarya</taxon>
        <taxon>Ascomycota</taxon>
        <taxon>Pezizomycotina</taxon>
        <taxon>Leotiomycetes</taxon>
        <taxon>Helotiales</taxon>
        <taxon>Tricladiaceae</taxon>
        <taxon>Cudoniella</taxon>
    </lineage>
</organism>
<gene>
    <name evidence="2" type="ORF">G7Y89_g1180</name>
</gene>
<feature type="compositionally biased region" description="Polar residues" evidence="1">
    <location>
        <begin position="625"/>
        <end position="634"/>
    </location>
</feature>
<dbReference type="OrthoDB" id="5396360at2759"/>
<feature type="region of interest" description="Disordered" evidence="1">
    <location>
        <begin position="295"/>
        <end position="636"/>
    </location>
</feature>
<dbReference type="AlphaFoldDB" id="A0A8H4RXE3"/>
<proteinExistence type="predicted"/>
<name>A0A8H4RXE3_9HELO</name>
<feature type="region of interest" description="Disordered" evidence="1">
    <location>
        <begin position="96"/>
        <end position="117"/>
    </location>
</feature>
<accession>A0A8H4RXE3</accession>
<feature type="compositionally biased region" description="Basic and acidic residues" evidence="1">
    <location>
        <begin position="512"/>
        <end position="531"/>
    </location>
</feature>
<feature type="compositionally biased region" description="Polar residues" evidence="1">
    <location>
        <begin position="303"/>
        <end position="316"/>
    </location>
</feature>
<evidence type="ECO:0000313" key="2">
    <source>
        <dbReference type="EMBL" id="KAF4636891.1"/>
    </source>
</evidence>
<evidence type="ECO:0000313" key="3">
    <source>
        <dbReference type="Proteomes" id="UP000566819"/>
    </source>
</evidence>
<dbReference type="Proteomes" id="UP000566819">
    <property type="component" value="Unassembled WGS sequence"/>
</dbReference>
<protein>
    <submittedName>
        <fullName evidence="2">Uncharacterized protein</fullName>
    </submittedName>
</protein>
<feature type="compositionally biased region" description="Polar residues" evidence="1">
    <location>
        <begin position="407"/>
        <end position="420"/>
    </location>
</feature>
<keyword evidence="3" id="KW-1185">Reference proteome</keyword>
<evidence type="ECO:0000256" key="1">
    <source>
        <dbReference type="SAM" id="MobiDB-lite"/>
    </source>
</evidence>
<reference evidence="2 3" key="1">
    <citation type="submission" date="2020-03" db="EMBL/GenBank/DDBJ databases">
        <title>Draft Genome Sequence of Cudoniella acicularis.</title>
        <authorList>
            <person name="Buettner E."/>
            <person name="Kellner H."/>
        </authorList>
    </citation>
    <scope>NUCLEOTIDE SEQUENCE [LARGE SCALE GENOMIC DNA]</scope>
    <source>
        <strain evidence="2 3">DSM 108380</strain>
    </source>
</reference>
<feature type="region of interest" description="Disordered" evidence="1">
    <location>
        <begin position="188"/>
        <end position="218"/>
    </location>
</feature>
<dbReference type="EMBL" id="JAAMPI010000044">
    <property type="protein sequence ID" value="KAF4636891.1"/>
    <property type="molecule type" value="Genomic_DNA"/>
</dbReference>
<sequence length="701" mass="76637">MEVVVCYCQKCSLELGKYRNAWNGIGNTYYSPGYGMLSQANGFEASGPIFPGSPGSAIEDRDQLILALLKMNVVVDATGEKAKISVLKSFSLTHDNPRKPSAARRASTAQPVAGRKSISAANSNGILSATGSMLPPQQQSHDLASFKTWAQEAISTQKMDIERVSGALNWIEGEMQAFTDFMKETRAELKKEPTAAQESELGPRNSHKSSSGSCQVRSEDMIQVNDKASQVDDVKVELKKLKNLVNGVEKATAQNITDLQTGQSTSDGIAGLRGELQELRTRLKLFEQTIDSVETEHQKTEMRSNQSMIHSGQEPQTGRRMPRVEIPIKAGEHSEQRRKLSRPKKNAGTIDSPKLVQLFPDNAPGTLKRKHRQMNDSPAVAQEEDEEEPSLLSKRRRVSEKVVQRDVPQTNGNGSDQSHNLLKPQKPNVIEILSSDRGSPMLGEHESPKYPSNTEENGDITLPFSKIPLNDTPSSTSKPPEKRARRASLRKVASVNNLAASITAEPVMEPATEPRNRRRQSDAFDNRRRDPNGLLVTPAGKVDGRSAYLAEQASESAGKRTPSSSKPHSADVSAKNNGSATDNENEIAEGEAVLQSIERDDEEVESETMDKPTPSDYPTPDSVPAATTGTSTPRTAAINKAKKGANTFKCTACSKDCSSLSGLLYHVCPTGDSINEAEQKRREEVEKRERLVKATLEREMG</sequence>